<dbReference type="AlphaFoldDB" id="A2ERX7"/>
<evidence type="ECO:0000256" key="1">
    <source>
        <dbReference type="SAM" id="MobiDB-lite"/>
    </source>
</evidence>
<evidence type="ECO:0000313" key="3">
    <source>
        <dbReference type="Proteomes" id="UP000001542"/>
    </source>
</evidence>
<feature type="compositionally biased region" description="Low complexity" evidence="1">
    <location>
        <begin position="19"/>
        <end position="40"/>
    </location>
</feature>
<name>A2ERX7_TRIV3</name>
<evidence type="ECO:0000313" key="2">
    <source>
        <dbReference type="EMBL" id="EAY04572.1"/>
    </source>
</evidence>
<reference evidence="2" key="2">
    <citation type="journal article" date="2007" name="Science">
        <title>Draft genome sequence of the sexually transmitted pathogen Trichomonas vaginalis.</title>
        <authorList>
            <person name="Carlton J.M."/>
            <person name="Hirt R.P."/>
            <person name="Silva J.C."/>
            <person name="Delcher A.L."/>
            <person name="Schatz M."/>
            <person name="Zhao Q."/>
            <person name="Wortman J.R."/>
            <person name="Bidwell S.L."/>
            <person name="Alsmark U.C.M."/>
            <person name="Besteiro S."/>
            <person name="Sicheritz-Ponten T."/>
            <person name="Noel C.J."/>
            <person name="Dacks J.B."/>
            <person name="Foster P.G."/>
            <person name="Simillion C."/>
            <person name="Van de Peer Y."/>
            <person name="Miranda-Saavedra D."/>
            <person name="Barton G.J."/>
            <person name="Westrop G.D."/>
            <person name="Mueller S."/>
            <person name="Dessi D."/>
            <person name="Fiori P.L."/>
            <person name="Ren Q."/>
            <person name="Paulsen I."/>
            <person name="Zhang H."/>
            <person name="Bastida-Corcuera F.D."/>
            <person name="Simoes-Barbosa A."/>
            <person name="Brown M.T."/>
            <person name="Hayes R.D."/>
            <person name="Mukherjee M."/>
            <person name="Okumura C.Y."/>
            <person name="Schneider R."/>
            <person name="Smith A.J."/>
            <person name="Vanacova S."/>
            <person name="Villalvazo M."/>
            <person name="Haas B.J."/>
            <person name="Pertea M."/>
            <person name="Feldblyum T.V."/>
            <person name="Utterback T.R."/>
            <person name="Shu C.L."/>
            <person name="Osoegawa K."/>
            <person name="de Jong P.J."/>
            <person name="Hrdy I."/>
            <person name="Horvathova L."/>
            <person name="Zubacova Z."/>
            <person name="Dolezal P."/>
            <person name="Malik S.B."/>
            <person name="Logsdon J.M. Jr."/>
            <person name="Henze K."/>
            <person name="Gupta A."/>
            <person name="Wang C.C."/>
            <person name="Dunne R.L."/>
            <person name="Upcroft J.A."/>
            <person name="Upcroft P."/>
            <person name="White O."/>
            <person name="Salzberg S.L."/>
            <person name="Tang P."/>
            <person name="Chiu C.-H."/>
            <person name="Lee Y.-S."/>
            <person name="Embley T.M."/>
            <person name="Coombs G.H."/>
            <person name="Mottram J.C."/>
            <person name="Tachezy J."/>
            <person name="Fraser-Liggett C.M."/>
            <person name="Johnson P.J."/>
        </authorList>
    </citation>
    <scope>NUCLEOTIDE SEQUENCE [LARGE SCALE GENOMIC DNA]</scope>
    <source>
        <strain evidence="2">G3</strain>
    </source>
</reference>
<accession>A2ERX7</accession>
<dbReference type="RefSeq" id="XP_001316795.1">
    <property type="nucleotide sequence ID" value="XM_001316760.1"/>
</dbReference>
<reference evidence="2" key="1">
    <citation type="submission" date="2006-10" db="EMBL/GenBank/DDBJ databases">
        <authorList>
            <person name="Amadeo P."/>
            <person name="Zhao Q."/>
            <person name="Wortman J."/>
            <person name="Fraser-Liggett C."/>
            <person name="Carlton J."/>
        </authorList>
    </citation>
    <scope>NUCLEOTIDE SEQUENCE</scope>
    <source>
        <strain evidence="2">G3</strain>
    </source>
</reference>
<dbReference type="KEGG" id="tva:4762435"/>
<protein>
    <submittedName>
        <fullName evidence="2">Uncharacterized protein</fullName>
    </submittedName>
</protein>
<dbReference type="Proteomes" id="UP000001542">
    <property type="component" value="Unassembled WGS sequence"/>
</dbReference>
<gene>
    <name evidence="2" type="ORF">TVAG_233080</name>
</gene>
<sequence length="59" mass="6884">MNPVNESANPVEEEKPKETTPQPQQNQNQNETQKTQIKNKLWTPSDFEAIHQMLSKYSK</sequence>
<dbReference type="VEuPathDB" id="TrichDB:TVAGG3_0486530"/>
<proteinExistence type="predicted"/>
<dbReference type="EMBL" id="DS113471">
    <property type="protein sequence ID" value="EAY04572.1"/>
    <property type="molecule type" value="Genomic_DNA"/>
</dbReference>
<feature type="region of interest" description="Disordered" evidence="1">
    <location>
        <begin position="1"/>
        <end position="43"/>
    </location>
</feature>
<keyword evidence="3" id="KW-1185">Reference proteome</keyword>
<organism evidence="2 3">
    <name type="scientific">Trichomonas vaginalis (strain ATCC PRA-98 / G3)</name>
    <dbReference type="NCBI Taxonomy" id="412133"/>
    <lineage>
        <taxon>Eukaryota</taxon>
        <taxon>Metamonada</taxon>
        <taxon>Parabasalia</taxon>
        <taxon>Trichomonadida</taxon>
        <taxon>Trichomonadidae</taxon>
        <taxon>Trichomonas</taxon>
    </lineage>
</organism>
<dbReference type="InParanoid" id="A2ERX7"/>